<dbReference type="PROSITE" id="PS50043">
    <property type="entry name" value="HTH_LUXR_2"/>
    <property type="match status" value="1"/>
</dbReference>
<dbReference type="Proteomes" id="UP001589836">
    <property type="component" value="Unassembled WGS sequence"/>
</dbReference>
<evidence type="ECO:0000256" key="3">
    <source>
        <dbReference type="ARBA" id="ARBA00023015"/>
    </source>
</evidence>
<evidence type="ECO:0000256" key="1">
    <source>
        <dbReference type="ARBA" id="ARBA00004496"/>
    </source>
</evidence>
<dbReference type="PROSITE" id="PS50110">
    <property type="entry name" value="RESPONSE_REGULATORY"/>
    <property type="match status" value="1"/>
</dbReference>
<dbReference type="PANTHER" id="PTHR43214">
    <property type="entry name" value="TWO-COMPONENT RESPONSE REGULATOR"/>
    <property type="match status" value="1"/>
</dbReference>
<name>A0ABV6LI11_9BACI</name>
<comment type="subcellular location">
    <subcellularLocation>
        <location evidence="1">Cytoplasm</location>
    </subcellularLocation>
</comment>
<reference evidence="9 10" key="1">
    <citation type="submission" date="2024-09" db="EMBL/GenBank/DDBJ databases">
        <authorList>
            <person name="Sun Q."/>
            <person name="Mori K."/>
        </authorList>
    </citation>
    <scope>NUCLEOTIDE SEQUENCE [LARGE SCALE GENOMIC DNA]</scope>
    <source>
        <strain evidence="9 10">NCAIM B.02529</strain>
    </source>
</reference>
<dbReference type="RefSeq" id="WP_377344503.1">
    <property type="nucleotide sequence ID" value="NZ_JBHLTP010000001.1"/>
</dbReference>
<sequence length="211" mass="23950">MINVIVVDDHTVLREGICKVIELEKTIRVVEEANSGRELRQQLAKQPPDVILLDIHLPEENGIELTLYIKEHYPQCKVLVLTMADEEHYMKAALDAGADGYMLKETSSEELIRGILNVCKGDCIISPSMTKKLLLPYRQKQPEASRSLTNREREVLKELAKGLTNKEIANILYISDQTVKIHISNIYKKLKVKSRSQAIVYAVEKNLVSII</sequence>
<evidence type="ECO:0000259" key="7">
    <source>
        <dbReference type="PROSITE" id="PS50043"/>
    </source>
</evidence>
<dbReference type="CDD" id="cd17535">
    <property type="entry name" value="REC_NarL-like"/>
    <property type="match status" value="1"/>
</dbReference>
<dbReference type="PROSITE" id="PS00622">
    <property type="entry name" value="HTH_LUXR_1"/>
    <property type="match status" value="1"/>
</dbReference>
<keyword evidence="5" id="KW-0804">Transcription</keyword>
<dbReference type="InterPro" id="IPR011006">
    <property type="entry name" value="CheY-like_superfamily"/>
</dbReference>
<dbReference type="Pfam" id="PF00072">
    <property type="entry name" value="Response_reg"/>
    <property type="match status" value="1"/>
</dbReference>
<dbReference type="CDD" id="cd06170">
    <property type="entry name" value="LuxR_C_like"/>
    <property type="match status" value="1"/>
</dbReference>
<keyword evidence="4" id="KW-0238">DNA-binding</keyword>
<dbReference type="Gene3D" id="3.40.50.2300">
    <property type="match status" value="1"/>
</dbReference>
<evidence type="ECO:0000259" key="8">
    <source>
        <dbReference type="PROSITE" id="PS50110"/>
    </source>
</evidence>
<dbReference type="EMBL" id="JBHLTP010000001">
    <property type="protein sequence ID" value="MFC0522025.1"/>
    <property type="molecule type" value="Genomic_DNA"/>
</dbReference>
<evidence type="ECO:0000256" key="6">
    <source>
        <dbReference type="PROSITE-ProRule" id="PRU00169"/>
    </source>
</evidence>
<dbReference type="SMART" id="SM00421">
    <property type="entry name" value="HTH_LUXR"/>
    <property type="match status" value="1"/>
</dbReference>
<feature type="modified residue" description="4-aspartylphosphate" evidence="6">
    <location>
        <position position="54"/>
    </location>
</feature>
<keyword evidence="10" id="KW-1185">Reference proteome</keyword>
<dbReference type="InterPro" id="IPR039420">
    <property type="entry name" value="WalR-like"/>
</dbReference>
<dbReference type="PRINTS" id="PR00038">
    <property type="entry name" value="HTHLUXR"/>
</dbReference>
<dbReference type="InterPro" id="IPR001789">
    <property type="entry name" value="Sig_transdc_resp-reg_receiver"/>
</dbReference>
<evidence type="ECO:0000256" key="2">
    <source>
        <dbReference type="ARBA" id="ARBA00022553"/>
    </source>
</evidence>
<dbReference type="SUPFAM" id="SSF46894">
    <property type="entry name" value="C-terminal effector domain of the bipartite response regulators"/>
    <property type="match status" value="1"/>
</dbReference>
<evidence type="ECO:0000313" key="9">
    <source>
        <dbReference type="EMBL" id="MFC0522025.1"/>
    </source>
</evidence>
<protein>
    <submittedName>
        <fullName evidence="9">Response regulator</fullName>
    </submittedName>
</protein>
<keyword evidence="2 6" id="KW-0597">Phosphoprotein</keyword>
<organism evidence="9 10">
    <name type="scientific">Pontibacillus salicampi</name>
    <dbReference type="NCBI Taxonomy" id="1449801"/>
    <lineage>
        <taxon>Bacteria</taxon>
        <taxon>Bacillati</taxon>
        <taxon>Bacillota</taxon>
        <taxon>Bacilli</taxon>
        <taxon>Bacillales</taxon>
        <taxon>Bacillaceae</taxon>
        <taxon>Pontibacillus</taxon>
    </lineage>
</organism>
<evidence type="ECO:0000256" key="5">
    <source>
        <dbReference type="ARBA" id="ARBA00023163"/>
    </source>
</evidence>
<dbReference type="InterPro" id="IPR058245">
    <property type="entry name" value="NreC/VraR/RcsB-like_REC"/>
</dbReference>
<dbReference type="SUPFAM" id="SSF52172">
    <property type="entry name" value="CheY-like"/>
    <property type="match status" value="1"/>
</dbReference>
<keyword evidence="3" id="KW-0805">Transcription regulation</keyword>
<proteinExistence type="predicted"/>
<comment type="caution">
    <text evidence="9">The sequence shown here is derived from an EMBL/GenBank/DDBJ whole genome shotgun (WGS) entry which is preliminary data.</text>
</comment>
<dbReference type="InterPro" id="IPR000792">
    <property type="entry name" value="Tscrpt_reg_LuxR_C"/>
</dbReference>
<gene>
    <name evidence="9" type="ORF">ACFFGV_00280</name>
</gene>
<feature type="domain" description="Response regulatory" evidence="8">
    <location>
        <begin position="3"/>
        <end position="119"/>
    </location>
</feature>
<dbReference type="SMART" id="SM00448">
    <property type="entry name" value="REC"/>
    <property type="match status" value="1"/>
</dbReference>
<evidence type="ECO:0000313" key="10">
    <source>
        <dbReference type="Proteomes" id="UP001589836"/>
    </source>
</evidence>
<dbReference type="Pfam" id="PF00196">
    <property type="entry name" value="GerE"/>
    <property type="match status" value="1"/>
</dbReference>
<dbReference type="InterPro" id="IPR016032">
    <property type="entry name" value="Sig_transdc_resp-reg_C-effctor"/>
</dbReference>
<evidence type="ECO:0000256" key="4">
    <source>
        <dbReference type="ARBA" id="ARBA00023125"/>
    </source>
</evidence>
<accession>A0ABV6LI11</accession>
<feature type="domain" description="HTH luxR-type" evidence="7">
    <location>
        <begin position="141"/>
        <end position="206"/>
    </location>
</feature>